<proteinExistence type="inferred from homology"/>
<keyword evidence="2 7" id="KW-0813">Transport</keyword>
<dbReference type="CDD" id="cd06261">
    <property type="entry name" value="TM_PBP2"/>
    <property type="match status" value="1"/>
</dbReference>
<dbReference type="PROSITE" id="PS50928">
    <property type="entry name" value="ABC_TM1"/>
    <property type="match status" value="1"/>
</dbReference>
<accession>A0A2U8H2R4</accession>
<dbReference type="OrthoDB" id="9809660at2"/>
<organism evidence="9 10">
    <name type="scientific">Parazoarcus communis</name>
    <dbReference type="NCBI Taxonomy" id="41977"/>
    <lineage>
        <taxon>Bacteria</taxon>
        <taxon>Pseudomonadati</taxon>
        <taxon>Pseudomonadota</taxon>
        <taxon>Betaproteobacteria</taxon>
        <taxon>Rhodocyclales</taxon>
        <taxon>Zoogloeaceae</taxon>
        <taxon>Parazoarcus</taxon>
    </lineage>
</organism>
<dbReference type="InterPro" id="IPR035906">
    <property type="entry name" value="MetI-like_sf"/>
</dbReference>
<dbReference type="AlphaFoldDB" id="A0A2U8H2R4"/>
<dbReference type="InterPro" id="IPR000515">
    <property type="entry name" value="MetI-like"/>
</dbReference>
<feature type="transmembrane region" description="Helical" evidence="7">
    <location>
        <begin position="221"/>
        <end position="243"/>
    </location>
</feature>
<dbReference type="RefSeq" id="WP_108971937.1">
    <property type="nucleotide sequence ID" value="NZ_CP022188.1"/>
</dbReference>
<evidence type="ECO:0000313" key="9">
    <source>
        <dbReference type="EMBL" id="AWI79015.1"/>
    </source>
</evidence>
<feature type="transmembrane region" description="Helical" evidence="7">
    <location>
        <begin position="174"/>
        <end position="201"/>
    </location>
</feature>
<dbReference type="PANTHER" id="PTHR30151:SF20">
    <property type="entry name" value="ABC TRANSPORTER PERMEASE PROTEIN HI_0355-RELATED"/>
    <property type="match status" value="1"/>
</dbReference>
<name>A0A2U8H2R4_9RHOO</name>
<comment type="subcellular location">
    <subcellularLocation>
        <location evidence="1 7">Cell membrane</location>
        <topology evidence="1 7">Multi-pass membrane protein</topology>
    </subcellularLocation>
</comment>
<feature type="transmembrane region" description="Helical" evidence="7">
    <location>
        <begin position="95"/>
        <end position="120"/>
    </location>
</feature>
<feature type="transmembrane region" description="Helical" evidence="7">
    <location>
        <begin position="126"/>
        <end position="153"/>
    </location>
</feature>
<sequence length="258" mass="27475">MQSLTRFADRFAPALAFLGVLLAWEGACRLLAIPIYVLPPPTAILASTGEIDAARWGEHLFATIQVAIAGYLVAILCAIPLAIAITGSRLMSRTLLPWLIIIQSTPIVAIAPIIVVTLGAGMVPRVVITTLIAFFPLVIATATGLASVPDELLELSRSLRASRSREYWQIRMPYAMPHIFSALKVAITLAVIGAVVAEFVAADVGLGYLILYATSSFKVPMAFASLALLVGCSLSLYGIIVLLQRTLCPWSLSDSGAK</sequence>
<keyword evidence="5 7" id="KW-1133">Transmembrane helix</keyword>
<evidence type="ECO:0000256" key="2">
    <source>
        <dbReference type="ARBA" id="ARBA00022448"/>
    </source>
</evidence>
<feature type="domain" description="ABC transmembrane type-1" evidence="8">
    <location>
        <begin position="60"/>
        <end position="238"/>
    </location>
</feature>
<comment type="similarity">
    <text evidence="7">Belongs to the binding-protein-dependent transport system permease family.</text>
</comment>
<keyword evidence="6 7" id="KW-0472">Membrane</keyword>
<evidence type="ECO:0000313" key="10">
    <source>
        <dbReference type="Proteomes" id="UP000244902"/>
    </source>
</evidence>
<evidence type="ECO:0000256" key="1">
    <source>
        <dbReference type="ARBA" id="ARBA00004651"/>
    </source>
</evidence>
<evidence type="ECO:0000256" key="3">
    <source>
        <dbReference type="ARBA" id="ARBA00022475"/>
    </source>
</evidence>
<keyword evidence="3" id="KW-1003">Cell membrane</keyword>
<dbReference type="SUPFAM" id="SSF161098">
    <property type="entry name" value="MetI-like"/>
    <property type="match status" value="1"/>
</dbReference>
<evidence type="ECO:0000256" key="4">
    <source>
        <dbReference type="ARBA" id="ARBA00022692"/>
    </source>
</evidence>
<evidence type="ECO:0000256" key="7">
    <source>
        <dbReference type="RuleBase" id="RU363032"/>
    </source>
</evidence>
<dbReference type="Pfam" id="PF00528">
    <property type="entry name" value="BPD_transp_1"/>
    <property type="match status" value="1"/>
</dbReference>
<reference evidence="9 10" key="1">
    <citation type="submission" date="2017-06" db="EMBL/GenBank/DDBJ databases">
        <title>Azoarcus sp. TSNA42 complete genome sequence.</title>
        <authorList>
            <person name="Woo J.-H."/>
            <person name="Kim H.-S."/>
        </authorList>
    </citation>
    <scope>NUCLEOTIDE SEQUENCE [LARGE SCALE GENOMIC DNA]</scope>
    <source>
        <strain evidence="9 10">TSNA42</strain>
    </source>
</reference>
<evidence type="ECO:0000256" key="6">
    <source>
        <dbReference type="ARBA" id="ARBA00023136"/>
    </source>
</evidence>
<dbReference type="Gene3D" id="1.10.3720.10">
    <property type="entry name" value="MetI-like"/>
    <property type="match status" value="1"/>
</dbReference>
<protein>
    <submittedName>
        <fullName evidence="9">ABC transporter permease</fullName>
    </submittedName>
</protein>
<evidence type="ECO:0000259" key="8">
    <source>
        <dbReference type="PROSITE" id="PS50928"/>
    </source>
</evidence>
<gene>
    <name evidence="9" type="ORF">CEW87_06340</name>
</gene>
<dbReference type="GO" id="GO:0005886">
    <property type="term" value="C:plasma membrane"/>
    <property type="evidence" value="ECO:0007669"/>
    <property type="project" value="UniProtKB-SubCell"/>
</dbReference>
<keyword evidence="4 7" id="KW-0812">Transmembrane</keyword>
<dbReference type="GO" id="GO:0055085">
    <property type="term" value="P:transmembrane transport"/>
    <property type="evidence" value="ECO:0007669"/>
    <property type="project" value="InterPro"/>
</dbReference>
<dbReference type="Proteomes" id="UP000244902">
    <property type="component" value="Chromosome"/>
</dbReference>
<evidence type="ECO:0000256" key="5">
    <source>
        <dbReference type="ARBA" id="ARBA00022989"/>
    </source>
</evidence>
<feature type="transmembrane region" description="Helical" evidence="7">
    <location>
        <begin position="60"/>
        <end position="83"/>
    </location>
</feature>
<dbReference type="PANTHER" id="PTHR30151">
    <property type="entry name" value="ALKANE SULFONATE ABC TRANSPORTER-RELATED, MEMBRANE SUBUNIT"/>
    <property type="match status" value="1"/>
</dbReference>
<dbReference type="EMBL" id="CP022188">
    <property type="protein sequence ID" value="AWI79015.1"/>
    <property type="molecule type" value="Genomic_DNA"/>
</dbReference>